<dbReference type="InterPro" id="IPR032774">
    <property type="entry name" value="WG_beta_rep"/>
</dbReference>
<dbReference type="OrthoDB" id="343240at2"/>
<dbReference type="eggNOG" id="ENOG5030I9C">
    <property type="taxonomic scope" value="Bacteria"/>
</dbReference>
<organism evidence="2 3">
    <name type="scientific">Bordetella trematum</name>
    <dbReference type="NCBI Taxonomy" id="123899"/>
    <lineage>
        <taxon>Bacteria</taxon>
        <taxon>Pseudomonadati</taxon>
        <taxon>Pseudomonadota</taxon>
        <taxon>Betaproteobacteria</taxon>
        <taxon>Burkholderiales</taxon>
        <taxon>Alcaligenaceae</taxon>
        <taxon>Bordetella</taxon>
    </lineage>
</organism>
<keyword evidence="1" id="KW-0732">Signal</keyword>
<evidence type="ECO:0000313" key="3">
    <source>
        <dbReference type="Proteomes" id="UP000076825"/>
    </source>
</evidence>
<proteinExistence type="predicted"/>
<protein>
    <recommendedName>
        <fullName evidence="4">WG repeat-containing protein</fullName>
    </recommendedName>
</protein>
<gene>
    <name evidence="2" type="ORF">SAMEA3906487_01736</name>
</gene>
<dbReference type="PATRIC" id="fig|123899.6.peg.1722"/>
<sequence>MAACFRLPVSAALLVLACCVSAAAQLPAGVTLQRDAQGWVYVDARQRPLLRPFLYDNGPDYIQEGLARFVDNGKIGFHDADLNIVIPARYDFAFPFEHGEARAGFDCWYSREGEHTSVHCLRWETLRRP</sequence>
<feature type="chain" id="PRO_5009816563" description="WG repeat-containing protein" evidence="1">
    <location>
        <begin position="25"/>
        <end position="129"/>
    </location>
</feature>
<dbReference type="Pfam" id="PF14903">
    <property type="entry name" value="WG_beta_rep"/>
    <property type="match status" value="1"/>
</dbReference>
<feature type="signal peptide" evidence="1">
    <location>
        <begin position="1"/>
        <end position="24"/>
    </location>
</feature>
<dbReference type="EMBL" id="LT546645">
    <property type="protein sequence ID" value="SAI69312.1"/>
    <property type="molecule type" value="Genomic_DNA"/>
</dbReference>
<dbReference type="KEGG" id="btrm:SAMEA390648701736"/>
<reference evidence="2 3" key="1">
    <citation type="submission" date="2016-04" db="EMBL/GenBank/DDBJ databases">
        <authorList>
            <consortium name="Pathogen Informatics"/>
        </authorList>
    </citation>
    <scope>NUCLEOTIDE SEQUENCE [LARGE SCALE GENOMIC DNA]</scope>
    <source>
        <strain evidence="2 3">H044680328</strain>
    </source>
</reference>
<name>A0A157PAI9_9BORD</name>
<dbReference type="GeneID" id="56590980"/>
<dbReference type="PROSITE" id="PS51257">
    <property type="entry name" value="PROKAR_LIPOPROTEIN"/>
    <property type="match status" value="1"/>
</dbReference>
<evidence type="ECO:0000313" key="2">
    <source>
        <dbReference type="EMBL" id="SAI69312.1"/>
    </source>
</evidence>
<accession>A0A157PAI9</accession>
<dbReference type="Proteomes" id="UP000076825">
    <property type="component" value="Chromosome 1"/>
</dbReference>
<evidence type="ECO:0008006" key="4">
    <source>
        <dbReference type="Google" id="ProtNLM"/>
    </source>
</evidence>
<dbReference type="STRING" id="123899.SAMEA3906487_01736"/>
<dbReference type="RefSeq" id="WP_063491795.1">
    <property type="nucleotide sequence ID" value="NZ_CP016340.1"/>
</dbReference>
<dbReference type="AlphaFoldDB" id="A0A157PAI9"/>
<evidence type="ECO:0000256" key="1">
    <source>
        <dbReference type="SAM" id="SignalP"/>
    </source>
</evidence>
<keyword evidence="3" id="KW-1185">Reference proteome</keyword>